<gene>
    <name evidence="2" type="ORF">MARGE09_P2542</name>
</gene>
<name>A0AAN2BKT0_9GAMM</name>
<dbReference type="PANTHER" id="PTHR34825">
    <property type="entry name" value="CONSERVED PROTEIN, WITH A WEAK D-GALACTARATE DEHYDRATASE/ALTRONATE HYDROLASE DOMAIN"/>
    <property type="match status" value="1"/>
</dbReference>
<dbReference type="Proteomes" id="UP001320119">
    <property type="component" value="Chromosome"/>
</dbReference>
<dbReference type="PANTHER" id="PTHR34825:SF1">
    <property type="entry name" value="AAA-ATPASE-LIKE DOMAIN-CONTAINING PROTEIN"/>
    <property type="match status" value="1"/>
</dbReference>
<keyword evidence="3" id="KW-1185">Reference proteome</keyword>
<organism evidence="2 3">
    <name type="scientific">Marinagarivorans cellulosilyticus</name>
    <dbReference type="NCBI Taxonomy" id="2721545"/>
    <lineage>
        <taxon>Bacteria</taxon>
        <taxon>Pseudomonadati</taxon>
        <taxon>Pseudomonadota</taxon>
        <taxon>Gammaproteobacteria</taxon>
        <taxon>Cellvibrionales</taxon>
        <taxon>Cellvibrionaceae</taxon>
        <taxon>Marinagarivorans</taxon>
    </lineage>
</organism>
<evidence type="ECO:0000313" key="3">
    <source>
        <dbReference type="Proteomes" id="UP001320119"/>
    </source>
</evidence>
<dbReference type="Pfam" id="PF09820">
    <property type="entry name" value="AAA-ATPase_like"/>
    <property type="match status" value="1"/>
</dbReference>
<dbReference type="InterPro" id="IPR012547">
    <property type="entry name" value="PDDEXK_9"/>
</dbReference>
<reference evidence="2 3" key="1">
    <citation type="journal article" date="2022" name="IScience">
        <title>An ultrasensitive nanofiber-based assay for enzymatic hydrolysis and deep-sea microbial degradation of cellulose.</title>
        <authorList>
            <person name="Tsudome M."/>
            <person name="Tachioka M."/>
            <person name="Miyazaki M."/>
            <person name="Uchimura K."/>
            <person name="Tsuda M."/>
            <person name="Takaki Y."/>
            <person name="Deguchi S."/>
        </authorList>
    </citation>
    <scope>NUCLEOTIDE SEQUENCE [LARGE SCALE GENOMIC DNA]</scope>
    <source>
        <strain evidence="2 3">GE09</strain>
    </source>
</reference>
<dbReference type="KEGG" id="marq:MARGE09_P2542"/>
<accession>A0AAN2BKT0</accession>
<protein>
    <recommendedName>
        <fullName evidence="1">AAA-ATPase-like domain-containing protein</fullName>
    </recommendedName>
</protein>
<evidence type="ECO:0000313" key="2">
    <source>
        <dbReference type="EMBL" id="BCD98341.1"/>
    </source>
</evidence>
<dbReference type="Pfam" id="PF08011">
    <property type="entry name" value="PDDEXK_9"/>
    <property type="match status" value="1"/>
</dbReference>
<dbReference type="InterPro" id="IPR018631">
    <property type="entry name" value="AAA-ATPase-like_dom"/>
</dbReference>
<feature type="domain" description="AAA-ATPase-like" evidence="1">
    <location>
        <begin position="6"/>
        <end position="203"/>
    </location>
</feature>
<evidence type="ECO:0000259" key="1">
    <source>
        <dbReference type="Pfam" id="PF09820"/>
    </source>
</evidence>
<dbReference type="EMBL" id="AP023086">
    <property type="protein sequence ID" value="BCD98341.1"/>
    <property type="molecule type" value="Genomic_DNA"/>
</dbReference>
<dbReference type="RefSeq" id="WP_236982607.1">
    <property type="nucleotide sequence ID" value="NZ_AP023086.1"/>
</dbReference>
<sequence>MKKKLPIGIQSFEQLRENNCYYVDKTPKLLQLIDEGKYYFISRPRRFGKSLMVDTLQCLFEGRKRLFEGLHAENEWDWSTSYPVVRFGFGDGVMQNREQLDDRINQQLADNRKRLGLNENTALDIPGNFRNLMLEAKAKCGQNVVVLIDEYDKPILDNLHNSEAAIANREGLKNLYSVIKDADEFIKFALLTGVSKFSKVSLFSGLNNLTDITLTKRYSDICGYTDHDLDTIFAPELIDHNRALIRQWYNGYSWRGTSVYNPFDILLYFANQEFHPYWFESATPTFLVNVLKERQIQPLELTNYYSDHDLLGHFDVDHITTEALLFQTGYLTIKSESEPVPGAIGYDLSFPNMEVEISLNKALLPTLGLEINAVTRKRLPIFKALQTCDFAALETHLKSLYASIPHDWYRKNNIQNFEGHYASIFYSHFAALGLHVAVEDSSVNGKVDMAIQYDNKTFIFEFKVVADKPLGNALAQIKAKNYAQKYVRESWTIYGIGVEFSKAQRQVVALEAQVL</sequence>
<proteinExistence type="predicted"/>
<dbReference type="AlphaFoldDB" id="A0AAN2BKT0"/>